<evidence type="ECO:0000256" key="7">
    <source>
        <dbReference type="SAM" id="MobiDB-lite"/>
    </source>
</evidence>
<keyword evidence="5 6" id="KW-0472">Membrane</keyword>
<feature type="region of interest" description="Disordered" evidence="7">
    <location>
        <begin position="1"/>
        <end position="25"/>
    </location>
</feature>
<feature type="transmembrane region" description="Helical" evidence="6">
    <location>
        <begin position="106"/>
        <end position="128"/>
    </location>
</feature>
<evidence type="ECO:0000313" key="9">
    <source>
        <dbReference type="EMBL" id="RYC31097.1"/>
    </source>
</evidence>
<dbReference type="AlphaFoldDB" id="A0A4Q2U7U0"/>
<feature type="transmembrane region" description="Helical" evidence="6">
    <location>
        <begin position="192"/>
        <end position="217"/>
    </location>
</feature>
<keyword evidence="3 6" id="KW-0812">Transmembrane</keyword>
<comment type="caution">
    <text evidence="9">The sequence shown here is derived from an EMBL/GenBank/DDBJ whole genome shotgun (WGS) entry which is preliminary data.</text>
</comment>
<dbReference type="Pfam" id="PF09335">
    <property type="entry name" value="VTT_dom"/>
    <property type="match status" value="1"/>
</dbReference>
<feature type="transmembrane region" description="Helical" evidence="6">
    <location>
        <begin position="34"/>
        <end position="55"/>
    </location>
</feature>
<keyword evidence="10" id="KW-1185">Reference proteome</keyword>
<evidence type="ECO:0000256" key="3">
    <source>
        <dbReference type="ARBA" id="ARBA00022692"/>
    </source>
</evidence>
<gene>
    <name evidence="9" type="ORF">D3273_15410</name>
</gene>
<keyword evidence="2 6" id="KW-1003">Cell membrane</keyword>
<proteinExistence type="inferred from homology"/>
<feature type="domain" description="VTT" evidence="8">
    <location>
        <begin position="94"/>
        <end position="211"/>
    </location>
</feature>
<organism evidence="9 10">
    <name type="scientific">Lichenibacterium minor</name>
    <dbReference type="NCBI Taxonomy" id="2316528"/>
    <lineage>
        <taxon>Bacteria</taxon>
        <taxon>Pseudomonadati</taxon>
        <taxon>Pseudomonadota</taxon>
        <taxon>Alphaproteobacteria</taxon>
        <taxon>Hyphomicrobiales</taxon>
        <taxon>Lichenihabitantaceae</taxon>
        <taxon>Lichenibacterium</taxon>
    </lineage>
</organism>
<evidence type="ECO:0000256" key="4">
    <source>
        <dbReference type="ARBA" id="ARBA00022989"/>
    </source>
</evidence>
<evidence type="ECO:0000256" key="5">
    <source>
        <dbReference type="ARBA" id="ARBA00023136"/>
    </source>
</evidence>
<evidence type="ECO:0000256" key="1">
    <source>
        <dbReference type="ARBA" id="ARBA00004651"/>
    </source>
</evidence>
<feature type="transmembrane region" description="Helical" evidence="6">
    <location>
        <begin position="229"/>
        <end position="247"/>
    </location>
</feature>
<evidence type="ECO:0000259" key="8">
    <source>
        <dbReference type="Pfam" id="PF09335"/>
    </source>
</evidence>
<dbReference type="Proteomes" id="UP000290759">
    <property type="component" value="Unassembled WGS sequence"/>
</dbReference>
<dbReference type="EMBL" id="QYBB01000017">
    <property type="protein sequence ID" value="RYC31097.1"/>
    <property type="molecule type" value="Genomic_DNA"/>
</dbReference>
<dbReference type="GO" id="GO:0005886">
    <property type="term" value="C:plasma membrane"/>
    <property type="evidence" value="ECO:0007669"/>
    <property type="project" value="UniProtKB-SubCell"/>
</dbReference>
<evidence type="ECO:0000256" key="2">
    <source>
        <dbReference type="ARBA" id="ARBA00022475"/>
    </source>
</evidence>
<reference evidence="9 10" key="1">
    <citation type="submission" date="2018-12" db="EMBL/GenBank/DDBJ databases">
        <authorList>
            <person name="Grouzdev D.S."/>
            <person name="Krutkina M.S."/>
        </authorList>
    </citation>
    <scope>NUCLEOTIDE SEQUENCE [LARGE SCALE GENOMIC DNA]</scope>
    <source>
        <strain evidence="9 10">RmlP026</strain>
    </source>
</reference>
<keyword evidence="4 6" id="KW-1133">Transmembrane helix</keyword>
<sequence>MGHPAVAAVSRRRDRRADAGGGAAPVSVRAPSRLAIAALGLAVVLASAAALNAMAPGAATGLIDRSVAVAGAMGPWGTALFVLLQVGIAVSGILPASLLGMAAGAVYGVGGGFALSATGTLAGAWIAFHLARSLFRGRVERLLADRPRLRNLDARLGRETWRLVCLLRVSPVMPFAVTSYTLGLSSVSPGAYMAGSLAAMPALLGYVVLGSIAQAGLQAGQAGAGPFRWTLLAVGFAATALLTARVGRLIKLALDEPTGAEA</sequence>
<comment type="subcellular location">
    <subcellularLocation>
        <location evidence="1 6">Cell membrane</location>
        <topology evidence="1 6">Multi-pass membrane protein</topology>
    </subcellularLocation>
</comment>
<dbReference type="PANTHER" id="PTHR12677:SF59">
    <property type="entry name" value="GOLGI APPARATUS MEMBRANE PROTEIN TVP38-RELATED"/>
    <property type="match status" value="1"/>
</dbReference>
<dbReference type="OrthoDB" id="9779114at2"/>
<dbReference type="PANTHER" id="PTHR12677">
    <property type="entry name" value="GOLGI APPARATUS MEMBRANE PROTEIN TVP38-RELATED"/>
    <property type="match status" value="1"/>
</dbReference>
<dbReference type="InterPro" id="IPR032816">
    <property type="entry name" value="VTT_dom"/>
</dbReference>
<dbReference type="InterPro" id="IPR015414">
    <property type="entry name" value="TMEM64"/>
</dbReference>
<protein>
    <recommendedName>
        <fullName evidence="6">TVP38/TMEM64 family membrane protein</fullName>
    </recommendedName>
</protein>
<evidence type="ECO:0000256" key="6">
    <source>
        <dbReference type="RuleBase" id="RU366058"/>
    </source>
</evidence>
<comment type="similarity">
    <text evidence="6">Belongs to the TVP38/TMEM64 family.</text>
</comment>
<accession>A0A4Q2U7U0</accession>
<reference evidence="9 10" key="2">
    <citation type="submission" date="2019-02" db="EMBL/GenBank/DDBJ databases">
        <title>'Lichenibacterium ramalinii' gen. nov. sp. nov., 'Lichenibacterium minor' gen. nov. sp. nov.</title>
        <authorList>
            <person name="Pankratov T."/>
        </authorList>
    </citation>
    <scope>NUCLEOTIDE SEQUENCE [LARGE SCALE GENOMIC DNA]</scope>
    <source>
        <strain evidence="9 10">RmlP026</strain>
    </source>
</reference>
<name>A0A4Q2U7U0_9HYPH</name>
<evidence type="ECO:0000313" key="10">
    <source>
        <dbReference type="Proteomes" id="UP000290759"/>
    </source>
</evidence>
<feature type="transmembrane region" description="Helical" evidence="6">
    <location>
        <begin position="67"/>
        <end position="94"/>
    </location>
</feature>